<feature type="compositionally biased region" description="Basic and acidic residues" evidence="1">
    <location>
        <begin position="133"/>
        <end position="148"/>
    </location>
</feature>
<accession>A0AAI9ECR0</accession>
<reference evidence="2" key="1">
    <citation type="submission" date="2023-11" db="EMBL/GenBank/DDBJ databases">
        <authorList>
            <person name="Alioto T."/>
            <person name="Alioto T."/>
            <person name="Gomez Garrido J."/>
        </authorList>
    </citation>
    <scope>NUCLEOTIDE SEQUENCE</scope>
</reference>
<proteinExistence type="predicted"/>
<feature type="region of interest" description="Disordered" evidence="1">
    <location>
        <begin position="133"/>
        <end position="642"/>
    </location>
</feature>
<feature type="compositionally biased region" description="Polar residues" evidence="1">
    <location>
        <begin position="216"/>
        <end position="225"/>
    </location>
</feature>
<organism evidence="2 3">
    <name type="scientific">Lecanosticta acicola</name>
    <dbReference type="NCBI Taxonomy" id="111012"/>
    <lineage>
        <taxon>Eukaryota</taxon>
        <taxon>Fungi</taxon>
        <taxon>Dikarya</taxon>
        <taxon>Ascomycota</taxon>
        <taxon>Pezizomycotina</taxon>
        <taxon>Dothideomycetes</taxon>
        <taxon>Dothideomycetidae</taxon>
        <taxon>Mycosphaerellales</taxon>
        <taxon>Mycosphaerellaceae</taxon>
        <taxon>Lecanosticta</taxon>
    </lineage>
</organism>
<protein>
    <submittedName>
        <fullName evidence="2">Uncharacterized protein</fullName>
    </submittedName>
</protein>
<feature type="compositionally biased region" description="Acidic residues" evidence="1">
    <location>
        <begin position="521"/>
        <end position="530"/>
    </location>
</feature>
<evidence type="ECO:0000256" key="1">
    <source>
        <dbReference type="SAM" id="MobiDB-lite"/>
    </source>
</evidence>
<dbReference type="AlphaFoldDB" id="A0AAI9ECR0"/>
<dbReference type="Proteomes" id="UP001296104">
    <property type="component" value="Unassembled WGS sequence"/>
</dbReference>
<gene>
    <name evidence="2" type="ORF">LECACI_7A006502</name>
</gene>
<feature type="compositionally biased region" description="Basic and acidic residues" evidence="1">
    <location>
        <begin position="316"/>
        <end position="325"/>
    </location>
</feature>
<dbReference type="EMBL" id="CAVMBE010000047">
    <property type="protein sequence ID" value="CAK4031344.1"/>
    <property type="molecule type" value="Genomic_DNA"/>
</dbReference>
<feature type="compositionally biased region" description="Acidic residues" evidence="1">
    <location>
        <begin position="612"/>
        <end position="627"/>
    </location>
</feature>
<feature type="compositionally biased region" description="Acidic residues" evidence="1">
    <location>
        <begin position="277"/>
        <end position="289"/>
    </location>
</feature>
<feature type="region of interest" description="Disordered" evidence="1">
    <location>
        <begin position="1"/>
        <end position="60"/>
    </location>
</feature>
<evidence type="ECO:0000313" key="3">
    <source>
        <dbReference type="Proteomes" id="UP001296104"/>
    </source>
</evidence>
<feature type="compositionally biased region" description="Polar residues" evidence="1">
    <location>
        <begin position="294"/>
        <end position="309"/>
    </location>
</feature>
<sequence>MARLRNATTAQQPTTEAPTRRAALKEKTNTSSAKIPVYENDGNTEGLVKDVKPKRGRPRKVQQNAEEFVMAGGLGPATSDAPVSAPNETAITTNELTKSDIAPAPVAKPNRRPQRIVKKIVQSEKQAQVLEGLKKRMEATAREKHTKQTIEPAPATSDIVLPSSDRTATKPSGSRKSKEPVERSEFSISPSPPPPGKLSTTKGKRTSMALAGSAMKVQNTPTVESSMMALKNFKRRPRQPSMLQMVQQRAASAQPSVANTAVFDTAAEDPSTFDLDLSTDEEDDFDPEAEGTPLNASKTTRLSSASTKQSASARVKAAEAKAKIESRKRKSDSVDVSSGAVNAPHAKKPRPAEDADDSDNIVVTPKPAAVPTSSARAETPQRVETSDIQVANSPSSTPPTEPSSVRQSVRAPQVEDSFVVPSTEREDEEDRTPTGVAYKAALDEPNGTMAEPISSSPAVMDAPQSTDIFADPNTQVSPGPLKSKPKRKQKQQHVATSMLQSLLPRRRQPLRPRERKSAYDMEADSDEDTPLDASHLEEDEDELGEDLRQPSKPKSSKTSRTTGGKPGRSKKSDTTTKKKTATAAAARKSSAAPRNKKGLRTYGRAPTISDKENDDYQSAGEDEEESTLPEISMSMQEAVQSKEIEDAKKKFAEVDQWDMEFESMSQEFHRSSSQEWR</sequence>
<keyword evidence="3" id="KW-1185">Reference proteome</keyword>
<feature type="compositionally biased region" description="Low complexity" evidence="1">
    <location>
        <begin position="581"/>
        <end position="592"/>
    </location>
</feature>
<feature type="compositionally biased region" description="Polar residues" evidence="1">
    <location>
        <begin position="164"/>
        <end position="174"/>
    </location>
</feature>
<feature type="compositionally biased region" description="Polar residues" evidence="1">
    <location>
        <begin position="241"/>
        <end position="259"/>
    </location>
</feature>
<feature type="compositionally biased region" description="Low complexity" evidence="1">
    <location>
        <begin position="7"/>
        <end position="17"/>
    </location>
</feature>
<name>A0AAI9ECR0_9PEZI</name>
<feature type="region of interest" description="Disordered" evidence="1">
    <location>
        <begin position="90"/>
        <end position="115"/>
    </location>
</feature>
<feature type="compositionally biased region" description="Polar residues" evidence="1">
    <location>
        <begin position="453"/>
        <end position="477"/>
    </location>
</feature>
<feature type="compositionally biased region" description="Basic and acidic residues" evidence="1">
    <location>
        <begin position="176"/>
        <end position="185"/>
    </location>
</feature>
<comment type="caution">
    <text evidence="2">The sequence shown here is derived from an EMBL/GenBank/DDBJ whole genome shotgun (WGS) entry which is preliminary data.</text>
</comment>
<feature type="compositionally biased region" description="Low complexity" evidence="1">
    <location>
        <begin position="550"/>
        <end position="563"/>
    </location>
</feature>
<evidence type="ECO:0000313" key="2">
    <source>
        <dbReference type="EMBL" id="CAK4031344.1"/>
    </source>
</evidence>